<comment type="caution">
    <text evidence="2">The sequence shown here is derived from an EMBL/GenBank/DDBJ whole genome shotgun (WGS) entry which is preliminary data.</text>
</comment>
<sequence length="463" mass="52527">MLMLKTTIELQLERLRAPQPALNLVSACRIREGIIALSDEKIAGLANSFYQSDKKIAVFIPASGSGSRMFHFLFEFLDNPNESNSGYVERFLTHIEDFAFFYQFPTAIQRALRNRSMDLDAFVSFILNNKGYGLAHLPKGLIPFHKNGPFLLCPIQEHVVQGQLLNQNACSFHFTIQSKFQEYIQRQLEFLEGMTSKKFDVDFSVQNIETNAVAFDDNYQPILNPEGDLLTRPAGHGALLENFAQVDADLIFIKNIDNIQHYNHSEIAIETQRMLGGLFLEVQGKIEKLKAHFSEKAWNDFNEEYQLFHESANSLSQAEKLELLKRPLRICGMVQNEGQPGGGPFWVENNGEITKQIVEKAQINPKSDQVRVMIQSSHFNPVIMVCQGKNSDGSKIDLQAYKDEHAYFKVSKSHNGQSIHFVELPGLWNGSMAKWNTVFVEIPSQTFSPVKSILDLLDKAHQP</sequence>
<dbReference type="Pfam" id="PF14134">
    <property type="entry name" value="DUF4301"/>
    <property type="match status" value="1"/>
</dbReference>
<protein>
    <submittedName>
        <fullName evidence="2">DUF4301 family protein</fullName>
    </submittedName>
</protein>
<evidence type="ECO:0000313" key="3">
    <source>
        <dbReference type="Proteomes" id="UP000316008"/>
    </source>
</evidence>
<keyword evidence="3" id="KW-1185">Reference proteome</keyword>
<name>A0A556MPN9_9FLAO</name>
<dbReference type="InterPro" id="IPR025393">
    <property type="entry name" value="DUF4301"/>
</dbReference>
<organism evidence="2 3">
    <name type="scientific">Fluviicola chungangensis</name>
    <dbReference type="NCBI Taxonomy" id="2597671"/>
    <lineage>
        <taxon>Bacteria</taxon>
        <taxon>Pseudomonadati</taxon>
        <taxon>Bacteroidota</taxon>
        <taxon>Flavobacteriia</taxon>
        <taxon>Flavobacteriales</taxon>
        <taxon>Crocinitomicaceae</taxon>
        <taxon>Fluviicola</taxon>
    </lineage>
</organism>
<dbReference type="Proteomes" id="UP000316008">
    <property type="component" value="Unassembled WGS sequence"/>
</dbReference>
<dbReference type="OrthoDB" id="5572060at2"/>
<dbReference type="EMBL" id="VLPL01000006">
    <property type="protein sequence ID" value="TSJ41921.1"/>
    <property type="molecule type" value="Genomic_DNA"/>
</dbReference>
<feature type="domain" description="DUF4301" evidence="1">
    <location>
        <begin position="6"/>
        <end position="462"/>
    </location>
</feature>
<dbReference type="AlphaFoldDB" id="A0A556MPN9"/>
<accession>A0A556MPN9</accession>
<dbReference type="PROSITE" id="PS51257">
    <property type="entry name" value="PROKAR_LIPOPROTEIN"/>
    <property type="match status" value="1"/>
</dbReference>
<evidence type="ECO:0000313" key="2">
    <source>
        <dbReference type="EMBL" id="TSJ41921.1"/>
    </source>
</evidence>
<dbReference type="InterPro" id="IPR029044">
    <property type="entry name" value="Nucleotide-diphossugar_trans"/>
</dbReference>
<dbReference type="RefSeq" id="WP_144333555.1">
    <property type="nucleotide sequence ID" value="NZ_VLPL01000006.1"/>
</dbReference>
<gene>
    <name evidence="2" type="ORF">FO442_12580</name>
</gene>
<dbReference type="SUPFAM" id="SSF53448">
    <property type="entry name" value="Nucleotide-diphospho-sugar transferases"/>
    <property type="match status" value="1"/>
</dbReference>
<evidence type="ECO:0000259" key="1">
    <source>
        <dbReference type="Pfam" id="PF14134"/>
    </source>
</evidence>
<proteinExistence type="predicted"/>
<reference evidence="2 3" key="1">
    <citation type="submission" date="2019-07" db="EMBL/GenBank/DDBJ databases">
        <authorList>
            <person name="Huq M.A."/>
        </authorList>
    </citation>
    <scope>NUCLEOTIDE SEQUENCE [LARGE SCALE GENOMIC DNA]</scope>
    <source>
        <strain evidence="2 3">MAH-3</strain>
    </source>
</reference>